<proteinExistence type="predicted"/>
<protein>
    <submittedName>
        <fullName evidence="2">Uncharacterized protein</fullName>
    </submittedName>
</protein>
<sequence>MTIVTWFLETYKIAVSEIKLLNRRRKDTTSTMEKIRIFLLQYFNLLLIIIYTFSLTNVMVSTLLAIFYKWIAIVGVLSSLLFIIALKFIQKKVYTKMRDGFIKFDPRLVKF</sequence>
<evidence type="ECO:0000313" key="3">
    <source>
        <dbReference type="Proteomes" id="UP001596549"/>
    </source>
</evidence>
<comment type="caution">
    <text evidence="2">The sequence shown here is derived from an EMBL/GenBank/DDBJ whole genome shotgun (WGS) entry which is preliminary data.</text>
</comment>
<keyword evidence="3" id="KW-1185">Reference proteome</keyword>
<feature type="transmembrane region" description="Helical" evidence="1">
    <location>
        <begin position="66"/>
        <end position="89"/>
    </location>
</feature>
<dbReference type="RefSeq" id="WP_379748996.1">
    <property type="nucleotide sequence ID" value="NZ_JBHTCP010000015.1"/>
</dbReference>
<evidence type="ECO:0000313" key="2">
    <source>
        <dbReference type="EMBL" id="MFC7371926.1"/>
    </source>
</evidence>
<organism evidence="2 3">
    <name type="scientific">Fictibacillus iocasae</name>
    <dbReference type="NCBI Taxonomy" id="2715437"/>
    <lineage>
        <taxon>Bacteria</taxon>
        <taxon>Bacillati</taxon>
        <taxon>Bacillota</taxon>
        <taxon>Bacilli</taxon>
        <taxon>Bacillales</taxon>
        <taxon>Fictibacillaceae</taxon>
        <taxon>Fictibacillus</taxon>
    </lineage>
</organism>
<accession>A0ABW2NTG9</accession>
<keyword evidence="1" id="KW-0472">Membrane</keyword>
<evidence type="ECO:0000256" key="1">
    <source>
        <dbReference type="SAM" id="Phobius"/>
    </source>
</evidence>
<dbReference type="Proteomes" id="UP001596549">
    <property type="component" value="Unassembled WGS sequence"/>
</dbReference>
<name>A0ABW2NTG9_9BACL</name>
<keyword evidence="1" id="KW-1133">Transmembrane helix</keyword>
<gene>
    <name evidence="2" type="ORF">ACFQPF_09565</name>
</gene>
<keyword evidence="1" id="KW-0812">Transmembrane</keyword>
<feature type="transmembrane region" description="Helical" evidence="1">
    <location>
        <begin position="35"/>
        <end position="54"/>
    </location>
</feature>
<dbReference type="EMBL" id="JBHTCP010000015">
    <property type="protein sequence ID" value="MFC7371926.1"/>
    <property type="molecule type" value="Genomic_DNA"/>
</dbReference>
<reference evidence="3" key="1">
    <citation type="journal article" date="2019" name="Int. J. Syst. Evol. Microbiol.">
        <title>The Global Catalogue of Microorganisms (GCM) 10K type strain sequencing project: providing services to taxonomists for standard genome sequencing and annotation.</title>
        <authorList>
            <consortium name="The Broad Institute Genomics Platform"/>
            <consortium name="The Broad Institute Genome Sequencing Center for Infectious Disease"/>
            <person name="Wu L."/>
            <person name="Ma J."/>
        </authorList>
    </citation>
    <scope>NUCLEOTIDE SEQUENCE [LARGE SCALE GENOMIC DNA]</scope>
    <source>
        <strain evidence="3">NBRC 106396</strain>
    </source>
</reference>